<accession>A0A6J4QXR9</accession>
<name>A0A6J4QXR9_9ACTN</name>
<gene>
    <name evidence="4" type="ORF">AVDCRST_MAG80-2617</name>
</gene>
<keyword evidence="3" id="KW-0812">Transmembrane</keyword>
<evidence type="ECO:0000313" key="4">
    <source>
        <dbReference type="EMBL" id="CAA9453936.1"/>
    </source>
</evidence>
<keyword evidence="1" id="KW-0175">Coiled coil</keyword>
<organism evidence="4">
    <name type="scientific">uncultured Rubrobacteraceae bacterium</name>
    <dbReference type="NCBI Taxonomy" id="349277"/>
    <lineage>
        <taxon>Bacteria</taxon>
        <taxon>Bacillati</taxon>
        <taxon>Actinomycetota</taxon>
        <taxon>Rubrobacteria</taxon>
        <taxon>Rubrobacterales</taxon>
        <taxon>Rubrobacteraceae</taxon>
        <taxon>environmental samples</taxon>
    </lineage>
</organism>
<protein>
    <submittedName>
        <fullName evidence="4">Uncharacterized protein</fullName>
    </submittedName>
</protein>
<keyword evidence="3" id="KW-1133">Transmembrane helix</keyword>
<keyword evidence="3" id="KW-0472">Membrane</keyword>
<dbReference type="AlphaFoldDB" id="A0A6J4QXR9"/>
<dbReference type="EMBL" id="CADCVC010000234">
    <property type="protein sequence ID" value="CAA9453936.1"/>
    <property type="molecule type" value="Genomic_DNA"/>
</dbReference>
<evidence type="ECO:0000256" key="1">
    <source>
        <dbReference type="SAM" id="Coils"/>
    </source>
</evidence>
<proteinExistence type="predicted"/>
<evidence type="ECO:0000256" key="3">
    <source>
        <dbReference type="SAM" id="Phobius"/>
    </source>
</evidence>
<feature type="region of interest" description="Disordered" evidence="2">
    <location>
        <begin position="1"/>
        <end position="29"/>
    </location>
</feature>
<sequence length="270" mass="30426">MNNPDDRPDATEEQRPLSGSPRERRLSPEERRRVTRAAFLHPMGLFVVVIGGVFSALSLSWWAVVLTLVTYTALVFLAARDPLFWAHVLEGREYRLEARTSPSKDENLPPERRVHRIPHGETRRKVEEALELHRRTMVAIEESDDVARTVLDDAIPKLHGIAGRLVDVAERREEVARTIRDLENRAGASQREDRNADLAGLENELHVADEEISRTVEKLSPLRSRVVRVSVESGGAAQKAADRLNADLDEMNLRLDALRSSTFPSESPGR</sequence>
<feature type="coiled-coil region" evidence="1">
    <location>
        <begin position="165"/>
        <end position="261"/>
    </location>
</feature>
<feature type="transmembrane region" description="Helical" evidence="3">
    <location>
        <begin position="34"/>
        <end position="54"/>
    </location>
</feature>
<evidence type="ECO:0000256" key="2">
    <source>
        <dbReference type="SAM" id="MobiDB-lite"/>
    </source>
</evidence>
<reference evidence="4" key="1">
    <citation type="submission" date="2020-02" db="EMBL/GenBank/DDBJ databases">
        <authorList>
            <person name="Meier V. D."/>
        </authorList>
    </citation>
    <scope>NUCLEOTIDE SEQUENCE</scope>
    <source>
        <strain evidence="4">AVDCRST_MAG80</strain>
    </source>
</reference>